<evidence type="ECO:0000313" key="2">
    <source>
        <dbReference type="Proteomes" id="UP000053748"/>
    </source>
</evidence>
<name>A0A2J9V0U9_VIBMI</name>
<dbReference type="AlphaFoldDB" id="A0A2J9V0U9"/>
<dbReference type="EMBL" id="LOSJ02000002">
    <property type="protein sequence ID" value="PNM57407.1"/>
    <property type="molecule type" value="Genomic_DNA"/>
</dbReference>
<dbReference type="Proteomes" id="UP000053748">
    <property type="component" value="Unassembled WGS sequence"/>
</dbReference>
<comment type="caution">
    <text evidence="1">The sequence shown here is derived from an EMBL/GenBank/DDBJ whole genome shotgun (WGS) entry which is preliminary data.</text>
</comment>
<protein>
    <submittedName>
        <fullName evidence="1">Uncharacterized protein</fullName>
    </submittedName>
</protein>
<sequence length="184" mass="21098">MNKKYALEVQSELKTIVSQLPKVGDAHLDWGIELTDENKIEPGHWLESGGVWCETISTESNGGSSILKSFIYMSDLRYLDNGLAEVTITVDLPEKYNLPIKSFSCEYEHLRSKPVRGFPDAMYEAYLYMSKVNEFTYAEKLTYLTVGLWLFWPGRSLIFGLSLEQLVTTFDEEFSEHIMQDIVS</sequence>
<proteinExistence type="predicted"/>
<evidence type="ECO:0000313" key="1">
    <source>
        <dbReference type="EMBL" id="PNM57407.1"/>
    </source>
</evidence>
<accession>A0A2J9V0U9</accession>
<keyword evidence="2" id="KW-1185">Reference proteome</keyword>
<dbReference type="RefSeq" id="WP_001037007.1">
    <property type="nucleotide sequence ID" value="NZ_CAWMSS010000001.1"/>
</dbReference>
<reference evidence="1" key="1">
    <citation type="submission" date="2017-12" db="EMBL/GenBank/DDBJ databases">
        <title>FDA dAtabase for Regulatory Grade micrObial Sequences (FDA-ARGOS): Supporting development and validation of Infectious Disease Dx tests.</title>
        <authorList>
            <person name="Hoffmann M."/>
            <person name="Allard M."/>
            <person name="Evans P."/>
            <person name="Brown E."/>
            <person name="Tallon L.J."/>
            <person name="Sadzewicz L."/>
            <person name="Sengamalay N."/>
            <person name="Ott S."/>
            <person name="Godinez A."/>
            <person name="Nagaraj S."/>
            <person name="Vavikolanu K."/>
            <person name="Aluvathingal J."/>
            <person name="Nadendla S."/>
            <person name="Hobson J."/>
            <person name="Sichtig H."/>
        </authorList>
    </citation>
    <scope>NUCLEOTIDE SEQUENCE [LARGE SCALE GENOMIC DNA]</scope>
    <source>
        <strain evidence="1">FDAARGOS_113</strain>
    </source>
</reference>
<gene>
    <name evidence="1" type="ORF">AL544_015815</name>
</gene>
<organism evidence="1 2">
    <name type="scientific">Vibrio mimicus</name>
    <dbReference type="NCBI Taxonomy" id="674"/>
    <lineage>
        <taxon>Bacteria</taxon>
        <taxon>Pseudomonadati</taxon>
        <taxon>Pseudomonadota</taxon>
        <taxon>Gammaproteobacteria</taxon>
        <taxon>Vibrionales</taxon>
        <taxon>Vibrionaceae</taxon>
        <taxon>Vibrio</taxon>
    </lineage>
</organism>